<dbReference type="InterPro" id="IPR012910">
    <property type="entry name" value="Plug_dom"/>
</dbReference>
<evidence type="ECO:0000256" key="2">
    <source>
        <dbReference type="ARBA" id="ARBA00022448"/>
    </source>
</evidence>
<evidence type="ECO:0000259" key="12">
    <source>
        <dbReference type="Pfam" id="PF07715"/>
    </source>
</evidence>
<dbReference type="SUPFAM" id="SSF56935">
    <property type="entry name" value="Porins"/>
    <property type="match status" value="1"/>
</dbReference>
<feature type="chain" id="PRO_5046870435" evidence="10">
    <location>
        <begin position="22"/>
        <end position="1177"/>
    </location>
</feature>
<keyword evidence="6 8" id="KW-0472">Membrane</keyword>
<evidence type="ECO:0000256" key="10">
    <source>
        <dbReference type="SAM" id="SignalP"/>
    </source>
</evidence>
<keyword evidence="4 8" id="KW-0812">Transmembrane</keyword>
<organism evidence="13 14">
    <name type="scientific">Parapedobacter deserti</name>
    <dbReference type="NCBI Taxonomy" id="1912957"/>
    <lineage>
        <taxon>Bacteria</taxon>
        <taxon>Pseudomonadati</taxon>
        <taxon>Bacteroidota</taxon>
        <taxon>Sphingobacteriia</taxon>
        <taxon>Sphingobacteriales</taxon>
        <taxon>Sphingobacteriaceae</taxon>
        <taxon>Parapedobacter</taxon>
    </lineage>
</organism>
<dbReference type="SUPFAM" id="SSF49464">
    <property type="entry name" value="Carboxypeptidase regulatory domain-like"/>
    <property type="match status" value="1"/>
</dbReference>
<keyword evidence="5 9" id="KW-0798">TonB box</keyword>
<dbReference type="InterPro" id="IPR036942">
    <property type="entry name" value="Beta-barrel_TonB_sf"/>
</dbReference>
<dbReference type="Proteomes" id="UP001595526">
    <property type="component" value="Unassembled WGS sequence"/>
</dbReference>
<evidence type="ECO:0000259" key="11">
    <source>
        <dbReference type="Pfam" id="PF00593"/>
    </source>
</evidence>
<dbReference type="Pfam" id="PF13715">
    <property type="entry name" value="CarbopepD_reg_2"/>
    <property type="match status" value="1"/>
</dbReference>
<feature type="signal peptide" evidence="10">
    <location>
        <begin position="1"/>
        <end position="21"/>
    </location>
</feature>
<dbReference type="InterPro" id="IPR008969">
    <property type="entry name" value="CarboxyPept-like_regulatory"/>
</dbReference>
<keyword evidence="13" id="KW-0675">Receptor</keyword>
<dbReference type="NCBIfam" id="TIGR04056">
    <property type="entry name" value="OMP_RagA_SusC"/>
    <property type="match status" value="1"/>
</dbReference>
<dbReference type="InterPro" id="IPR023996">
    <property type="entry name" value="TonB-dep_OMP_SusC/RagA"/>
</dbReference>
<dbReference type="InterPro" id="IPR000531">
    <property type="entry name" value="Beta-barrel_TonB"/>
</dbReference>
<dbReference type="Pfam" id="PF07715">
    <property type="entry name" value="Plug"/>
    <property type="match status" value="1"/>
</dbReference>
<keyword evidence="2 8" id="KW-0813">Transport</keyword>
<evidence type="ECO:0000256" key="8">
    <source>
        <dbReference type="PROSITE-ProRule" id="PRU01360"/>
    </source>
</evidence>
<accession>A0ABV7JIM8</accession>
<dbReference type="InterPro" id="IPR037066">
    <property type="entry name" value="Plug_dom_sf"/>
</dbReference>
<evidence type="ECO:0000256" key="5">
    <source>
        <dbReference type="ARBA" id="ARBA00023077"/>
    </source>
</evidence>
<protein>
    <submittedName>
        <fullName evidence="13">TonB-dependent receptor</fullName>
    </submittedName>
</protein>
<keyword evidence="10" id="KW-0732">Signal</keyword>
<dbReference type="EMBL" id="JBHRTA010000009">
    <property type="protein sequence ID" value="MFC3196723.1"/>
    <property type="molecule type" value="Genomic_DNA"/>
</dbReference>
<evidence type="ECO:0000256" key="3">
    <source>
        <dbReference type="ARBA" id="ARBA00022452"/>
    </source>
</evidence>
<evidence type="ECO:0000256" key="6">
    <source>
        <dbReference type="ARBA" id="ARBA00023136"/>
    </source>
</evidence>
<evidence type="ECO:0000256" key="7">
    <source>
        <dbReference type="ARBA" id="ARBA00023237"/>
    </source>
</evidence>
<evidence type="ECO:0000313" key="14">
    <source>
        <dbReference type="Proteomes" id="UP001595526"/>
    </source>
</evidence>
<dbReference type="Pfam" id="PF00593">
    <property type="entry name" value="TonB_dep_Rec_b-barrel"/>
    <property type="match status" value="1"/>
</dbReference>
<feature type="domain" description="TonB-dependent receptor-like beta-barrel" evidence="11">
    <location>
        <begin position="550"/>
        <end position="1006"/>
    </location>
</feature>
<dbReference type="Gene3D" id="2.170.130.10">
    <property type="entry name" value="TonB-dependent receptor, plug domain"/>
    <property type="match status" value="1"/>
</dbReference>
<dbReference type="InterPro" id="IPR023997">
    <property type="entry name" value="TonB-dep_OMP_SusC/RagA_CS"/>
</dbReference>
<keyword evidence="3 8" id="KW-1134">Transmembrane beta strand</keyword>
<dbReference type="Gene3D" id="2.40.170.20">
    <property type="entry name" value="TonB-dependent receptor, beta-barrel domain"/>
    <property type="match status" value="1"/>
</dbReference>
<evidence type="ECO:0000256" key="1">
    <source>
        <dbReference type="ARBA" id="ARBA00004571"/>
    </source>
</evidence>
<dbReference type="Gene3D" id="2.60.40.1120">
    <property type="entry name" value="Carboxypeptidase-like, regulatory domain"/>
    <property type="match status" value="1"/>
</dbReference>
<proteinExistence type="inferred from homology"/>
<comment type="caution">
    <text evidence="13">The sequence shown here is derived from an EMBL/GenBank/DDBJ whole genome shotgun (WGS) entry which is preliminary data.</text>
</comment>
<sequence>MKLTTLLLIATFLQLSANSYSQTVTLKADRIPLREVLQSIRQQTGYEVLGNTDMLKVGRPVTIELVEASLTDALEQIFAEQPLNFDIDGKTIFLVSSPEKRMNEARTAISESRRIRQQRQVSGTVADETGKPISGVNVAVRNRNTRVVTGPGGNFIITYNNDADTLVFSMVGYRPHERPINGQQHLNVVLQASVDNLDEVVVVGYGRQKRENLTGAVSQVTSDVLENRPATNITQMLQGTMPNVNVTFSGGQPGQGGSINIRGNTSINGGSALVLIDGVAGDINRINPRDVEAISVLKDAAASSIYGARAAYGVILVTTKNAQKGTMSIRYDNNFGWSTPTSRIDYITTGYDAAKLNDDAFMRAMGTNYTGYTEYDYEQLLLRRNDKTEHPDRPWVVIDNRTGQDQYMYYGNWDWWNTVFNKWQGGMDHNLAVQGGTEKVSYLLSGRYHNKDGIMKVNTDKYTIYNFRSKVNANVNDWLTISNNTQFNNNRYAYFGREGGANSNFESIRSHALPSYAPINPDGTAFARTGLNAYAVAVFPQLLQGTMRGEQNNYELNTITNAEIRLGDDWKITGSYAYNLFVGSSFFRGTKTPYSLFPGVLEEVPNYQVDQLKEVTNINRYQAINLYANYTKSFGNHNVNALAGFNQEEQKYKPVTASRMDLLSLTLNDLSLGTGEMMVSGGASEWALRGGFFRVNYDYEGRYLLELAGRYDGTSRFHRDSRFGFFPSFSAGWRISEEPFFQGLKGAVDNLKFRGSYGSLGNQQVATYAYISSMSVGNSTYLINNGLTQFTSAPAPIADSFTWEKATTTNFGIDADFLNRRLSFSIDLYKRVTENMLTTGRRLPSVFGASEPRENAADLETTGFELTLGWNDQIGAGRNRFSYRVNVVLSDYTARITRFDNPTRLLSDFYEGQRLGEIWGYTVDGLFRTDDEAQNYPINQDFVNRQRLRAPGEWNPLRAGDVRFVDLNGDGVVNNGTNTVDDPGDLSVIGNSQPRYAFGINLGASWRGIDFSAFLQGIGRQHWYPGNDAADFWGPYSRPYQSFLPKFFQDDVWSADNPDAYYPVMRGYTALNPNASLSSVNNRYLQDLAYVRLKNLQVGYTLPQNLLLKMKMSGCRIYVSGENLLTFSKLRNDYIDPEMAIANIGMNRVNGINNNTTGNARVYPFSKIFSVGLNLTF</sequence>
<keyword evidence="7 8" id="KW-0998">Cell outer membrane</keyword>
<dbReference type="NCBIfam" id="TIGR04057">
    <property type="entry name" value="SusC_RagA_signa"/>
    <property type="match status" value="1"/>
</dbReference>
<comment type="similarity">
    <text evidence="8 9">Belongs to the TonB-dependent receptor family.</text>
</comment>
<keyword evidence="14" id="KW-1185">Reference proteome</keyword>
<reference evidence="14" key="1">
    <citation type="journal article" date="2019" name="Int. J. Syst. Evol. Microbiol.">
        <title>The Global Catalogue of Microorganisms (GCM) 10K type strain sequencing project: providing services to taxonomists for standard genome sequencing and annotation.</title>
        <authorList>
            <consortium name="The Broad Institute Genomics Platform"/>
            <consortium name="The Broad Institute Genome Sequencing Center for Infectious Disease"/>
            <person name="Wu L."/>
            <person name="Ma J."/>
        </authorList>
    </citation>
    <scope>NUCLEOTIDE SEQUENCE [LARGE SCALE GENOMIC DNA]</scope>
    <source>
        <strain evidence="14">KCTC 52416</strain>
    </source>
</reference>
<evidence type="ECO:0000256" key="9">
    <source>
        <dbReference type="RuleBase" id="RU003357"/>
    </source>
</evidence>
<dbReference type="InterPro" id="IPR039426">
    <property type="entry name" value="TonB-dep_rcpt-like"/>
</dbReference>
<evidence type="ECO:0000256" key="4">
    <source>
        <dbReference type="ARBA" id="ARBA00022692"/>
    </source>
</evidence>
<dbReference type="PROSITE" id="PS52016">
    <property type="entry name" value="TONB_DEPENDENT_REC_3"/>
    <property type="match status" value="1"/>
</dbReference>
<comment type="subcellular location">
    <subcellularLocation>
        <location evidence="1 8">Cell outer membrane</location>
        <topology evidence="1 8">Multi-pass membrane protein</topology>
    </subcellularLocation>
</comment>
<gene>
    <name evidence="13" type="ORF">ACFOET_03765</name>
</gene>
<name>A0ABV7JIM8_9SPHI</name>
<feature type="domain" description="TonB-dependent receptor plug" evidence="12">
    <location>
        <begin position="211"/>
        <end position="314"/>
    </location>
</feature>
<evidence type="ECO:0000313" key="13">
    <source>
        <dbReference type="EMBL" id="MFC3196723.1"/>
    </source>
</evidence>